<dbReference type="RefSeq" id="WP_315879705.1">
    <property type="nucleotide sequence ID" value="NZ_JAWCTQ010000029.1"/>
</dbReference>
<feature type="compositionally biased region" description="Basic residues" evidence="1">
    <location>
        <begin position="24"/>
        <end position="37"/>
    </location>
</feature>
<feature type="region of interest" description="Disordered" evidence="1">
    <location>
        <begin position="80"/>
        <end position="187"/>
    </location>
</feature>
<dbReference type="InterPro" id="IPR035940">
    <property type="entry name" value="CAP_sf"/>
</dbReference>
<feature type="domain" description="SCP" evidence="2">
    <location>
        <begin position="199"/>
        <end position="312"/>
    </location>
</feature>
<sequence>MQHPRDPQDHPGRPRQGREEARHGRAAARHGRRRRTGRGAAVAAPRRHAKQRWTYQGVGTVVAGAVAVAAVAIGTVVLGGTGGEGGSLATRTAAPAPSLGDRPASTSGTTPPTSPAIPAPRPSRSAPPSPHATPAASIPAPARTTPAPPGRHTTAGTGKRPSTTPASPTARVGDADPYAARPARPGGTVADHVRRVVALANAERAKAGCPALRTDSRLQEAAQGHADDMAARDYYAHDTPEGQDAGDRIGAAGYRWSTWAENIHRGPGNPATAVRDWMKSPSHRANILNCAFRDIGVGVNLRPNGPWWVQNFGATG</sequence>
<feature type="region of interest" description="Disordered" evidence="1">
    <location>
        <begin position="1"/>
        <end position="51"/>
    </location>
</feature>
<dbReference type="Gene3D" id="3.40.33.10">
    <property type="entry name" value="CAP"/>
    <property type="match status" value="1"/>
</dbReference>
<keyword evidence="4" id="KW-1185">Reference proteome</keyword>
<feature type="compositionally biased region" description="Basic and acidic residues" evidence="1">
    <location>
        <begin position="1"/>
        <end position="23"/>
    </location>
</feature>
<gene>
    <name evidence="3" type="ORF">RND61_21705</name>
</gene>
<dbReference type="PANTHER" id="PTHR31157">
    <property type="entry name" value="SCP DOMAIN-CONTAINING PROTEIN"/>
    <property type="match status" value="1"/>
</dbReference>
<organism evidence="3 4">
    <name type="scientific">Streptomyces tamarix</name>
    <dbReference type="NCBI Taxonomy" id="3078565"/>
    <lineage>
        <taxon>Bacteria</taxon>
        <taxon>Bacillati</taxon>
        <taxon>Actinomycetota</taxon>
        <taxon>Actinomycetes</taxon>
        <taxon>Kitasatosporales</taxon>
        <taxon>Streptomycetaceae</taxon>
        <taxon>Streptomyces</taxon>
    </lineage>
</organism>
<accession>A0ABU3QPG3</accession>
<feature type="compositionally biased region" description="Pro residues" evidence="1">
    <location>
        <begin position="112"/>
        <end position="131"/>
    </location>
</feature>
<dbReference type="EMBL" id="JAWCTQ010000029">
    <property type="protein sequence ID" value="MDT9684650.1"/>
    <property type="molecule type" value="Genomic_DNA"/>
</dbReference>
<reference evidence="3 4" key="1">
    <citation type="submission" date="2023-09" db="EMBL/GenBank/DDBJ databases">
        <title>Streptomyces sp. nov.: A antagonism against Alternaria gaisen Producing Streptochlin, Isolated from Tamarix root soil.</title>
        <authorList>
            <person name="Chen Y."/>
        </authorList>
    </citation>
    <scope>NUCLEOTIDE SEQUENCE [LARGE SCALE GENOMIC DNA]</scope>
    <source>
        <strain evidence="3 4">TRM76323</strain>
    </source>
</reference>
<dbReference type="InterPro" id="IPR014044">
    <property type="entry name" value="CAP_dom"/>
</dbReference>
<comment type="caution">
    <text evidence="3">The sequence shown here is derived from an EMBL/GenBank/DDBJ whole genome shotgun (WGS) entry which is preliminary data.</text>
</comment>
<proteinExistence type="predicted"/>
<evidence type="ECO:0000259" key="2">
    <source>
        <dbReference type="Pfam" id="PF00188"/>
    </source>
</evidence>
<protein>
    <submittedName>
        <fullName evidence="3">CAP domain-containing protein</fullName>
    </submittedName>
</protein>
<evidence type="ECO:0000313" key="4">
    <source>
        <dbReference type="Proteomes" id="UP001250181"/>
    </source>
</evidence>
<dbReference type="SUPFAM" id="SSF55797">
    <property type="entry name" value="PR-1-like"/>
    <property type="match status" value="1"/>
</dbReference>
<name>A0ABU3QPG3_9ACTN</name>
<feature type="compositionally biased region" description="Low complexity" evidence="1">
    <location>
        <begin position="175"/>
        <end position="187"/>
    </location>
</feature>
<evidence type="ECO:0000256" key="1">
    <source>
        <dbReference type="SAM" id="MobiDB-lite"/>
    </source>
</evidence>
<dbReference type="Pfam" id="PF00188">
    <property type="entry name" value="CAP"/>
    <property type="match status" value="1"/>
</dbReference>
<evidence type="ECO:0000313" key="3">
    <source>
        <dbReference type="EMBL" id="MDT9684650.1"/>
    </source>
</evidence>
<dbReference type="Proteomes" id="UP001250181">
    <property type="component" value="Unassembled WGS sequence"/>
</dbReference>
<feature type="compositionally biased region" description="Low complexity" evidence="1">
    <location>
        <begin position="132"/>
        <end position="158"/>
    </location>
</feature>
<dbReference type="PANTHER" id="PTHR31157:SF1">
    <property type="entry name" value="SCP DOMAIN-CONTAINING PROTEIN"/>
    <property type="match status" value="1"/>
</dbReference>
<dbReference type="CDD" id="cd05379">
    <property type="entry name" value="CAP_bacterial"/>
    <property type="match status" value="1"/>
</dbReference>